<sequence>MLDLGFVQNLILNCDDRGYNSEKYNAIVQVLKSLNINNINPMFGTDANPSISTRAYLSNQNNKNQNNNNSGSETVMENNNNLYLNGNTSSIHLLDQEITLHLDTVMLTQHHKLKLVDQPNRDSTITLTDSGKITSGTMVAIVDPATHKALPVGFIGEVWVYSKANAQTIRHYPASTSSNSPSSSNHSMYTAHINANKAILSDNACAHEFIKTNVYGFLYLKKDDTEPYLFIVGKFADLIQKAVACKQNVLDTYQPSLPLAPFSTSKQEEQKKNFGSLQYTSCYYYKRDIRESVMGLNNIISAVSKSQLEIFESVEVLAFGNSKKVTLTLNGQKNNNNKNGRNNDGSMVKEKKKKGDEWVEIQEEEVSGSGSKRYQQMREKVDPSDWAIKSQVRAYLQGHNLEVIDYL</sequence>
<evidence type="ECO:0000256" key="1">
    <source>
        <dbReference type="SAM" id="MobiDB-lite"/>
    </source>
</evidence>
<feature type="compositionally biased region" description="Basic and acidic residues" evidence="1">
    <location>
        <begin position="347"/>
        <end position="356"/>
    </location>
</feature>
<organism evidence="3 4">
    <name type="scientific">Zancudomyces culisetae</name>
    <name type="common">Gut fungus</name>
    <name type="synonym">Smittium culisetae</name>
    <dbReference type="NCBI Taxonomy" id="1213189"/>
    <lineage>
        <taxon>Eukaryota</taxon>
        <taxon>Fungi</taxon>
        <taxon>Fungi incertae sedis</taxon>
        <taxon>Zoopagomycota</taxon>
        <taxon>Kickxellomycotina</taxon>
        <taxon>Harpellomycetes</taxon>
        <taxon>Harpellales</taxon>
        <taxon>Legeriomycetaceae</taxon>
        <taxon>Zancudomyces</taxon>
    </lineage>
</organism>
<reference evidence="4" key="2">
    <citation type="submission" date="2017-01" db="EMBL/GenBank/DDBJ databases">
        <authorList>
            <person name="Wang Y."/>
            <person name="White M."/>
            <person name="Kvist S."/>
            <person name="Moncalvo J.-M."/>
        </authorList>
    </citation>
    <scope>NUCLEOTIDE SEQUENCE [LARGE SCALE GENOMIC DNA]</scope>
    <source>
        <strain evidence="4">COL-18-3</strain>
    </source>
</reference>
<dbReference type="EMBL" id="LSSK01000712">
    <property type="protein sequence ID" value="OMH82225.1"/>
    <property type="molecule type" value="Genomic_DNA"/>
</dbReference>
<dbReference type="EMBL" id="LSSK01000931">
    <property type="protein sequence ID" value="OMH81297.1"/>
    <property type="molecule type" value="Genomic_DNA"/>
</dbReference>
<keyword evidence="4" id="KW-1185">Reference proteome</keyword>
<dbReference type="InterPro" id="IPR042099">
    <property type="entry name" value="ANL_N_sf"/>
</dbReference>
<reference evidence="3" key="1">
    <citation type="submission" date="2017-01" db="EMBL/GenBank/DDBJ databases">
        <authorList>
            <person name="Mah S.A."/>
            <person name="Swanson W.J."/>
            <person name="Moy G.W."/>
            <person name="Vacquier V.D."/>
        </authorList>
    </citation>
    <scope>NUCLEOTIDE SEQUENCE [LARGE SCALE GENOMIC DNA]</scope>
    <source>
        <strain evidence="3">COL-18-3</strain>
    </source>
</reference>
<accession>A0A1R1PMM5</accession>
<protein>
    <submittedName>
        <fullName evidence="3">Uncharacterized protein</fullName>
    </submittedName>
</protein>
<feature type="region of interest" description="Disordered" evidence="1">
    <location>
        <begin position="329"/>
        <end position="356"/>
    </location>
</feature>
<gene>
    <name evidence="3" type="ORF">AX774_g4296</name>
    <name evidence="2" type="ORF">AX774_g5241</name>
</gene>
<evidence type="ECO:0000313" key="2">
    <source>
        <dbReference type="EMBL" id="OMH81297.1"/>
    </source>
</evidence>
<proteinExistence type="predicted"/>
<dbReference type="OrthoDB" id="69964at2759"/>
<dbReference type="Gene3D" id="3.40.50.12780">
    <property type="entry name" value="N-terminal domain of ligase-like"/>
    <property type="match status" value="1"/>
</dbReference>
<feature type="compositionally biased region" description="Low complexity" evidence="1">
    <location>
        <begin position="330"/>
        <end position="343"/>
    </location>
</feature>
<evidence type="ECO:0000313" key="3">
    <source>
        <dbReference type="EMBL" id="OMH82225.1"/>
    </source>
</evidence>
<name>A0A1R1PMM5_ZANCU</name>
<evidence type="ECO:0000313" key="4">
    <source>
        <dbReference type="Proteomes" id="UP000188320"/>
    </source>
</evidence>
<dbReference type="Proteomes" id="UP000188320">
    <property type="component" value="Unassembled WGS sequence"/>
</dbReference>
<dbReference type="AlphaFoldDB" id="A0A1R1PMM5"/>
<comment type="caution">
    <text evidence="3">The sequence shown here is derived from an EMBL/GenBank/DDBJ whole genome shotgun (WGS) entry which is preliminary data.</text>
</comment>